<dbReference type="RefSeq" id="WP_179220915.1">
    <property type="nucleotide sequence ID" value="NZ_FZOS01000035.1"/>
</dbReference>
<name>A0A239JI19_9SPHN</name>
<gene>
    <name evidence="1" type="ORF">SAMN06295912_13513</name>
</gene>
<organism evidence="1 2">
    <name type="scientific">Edaphosphingomonas laterariae</name>
    <dbReference type="NCBI Taxonomy" id="861865"/>
    <lineage>
        <taxon>Bacteria</taxon>
        <taxon>Pseudomonadati</taxon>
        <taxon>Pseudomonadota</taxon>
        <taxon>Alphaproteobacteria</taxon>
        <taxon>Sphingomonadales</taxon>
        <taxon>Rhizorhabdaceae</taxon>
        <taxon>Edaphosphingomonas</taxon>
    </lineage>
</organism>
<evidence type="ECO:0000313" key="2">
    <source>
        <dbReference type="Proteomes" id="UP000198281"/>
    </source>
</evidence>
<evidence type="ECO:0000313" key="1">
    <source>
        <dbReference type="EMBL" id="SNT05477.1"/>
    </source>
</evidence>
<dbReference type="EMBL" id="FZOS01000035">
    <property type="protein sequence ID" value="SNT05477.1"/>
    <property type="molecule type" value="Genomic_DNA"/>
</dbReference>
<dbReference type="AlphaFoldDB" id="A0A239JI19"/>
<keyword evidence="2" id="KW-1185">Reference proteome</keyword>
<proteinExistence type="predicted"/>
<dbReference type="Proteomes" id="UP000198281">
    <property type="component" value="Unassembled WGS sequence"/>
</dbReference>
<sequence>MLIAESGTPFSVAEEERIAAIVAERLAPIDAKLDQIIAALGAPRGED</sequence>
<accession>A0A239JI19</accession>
<protein>
    <submittedName>
        <fullName evidence="1">Uncharacterized protein</fullName>
    </submittedName>
</protein>
<reference evidence="2" key="1">
    <citation type="submission" date="2017-06" db="EMBL/GenBank/DDBJ databases">
        <authorList>
            <person name="Varghese N."/>
            <person name="Submissions S."/>
        </authorList>
    </citation>
    <scope>NUCLEOTIDE SEQUENCE [LARGE SCALE GENOMIC DNA]</scope>
    <source>
        <strain evidence="2">LNB2</strain>
    </source>
</reference>